<evidence type="ECO:0000256" key="13">
    <source>
        <dbReference type="ARBA" id="ARBA00074653"/>
    </source>
</evidence>
<dbReference type="GO" id="GO:0046872">
    <property type="term" value="F:metal ion binding"/>
    <property type="evidence" value="ECO:0007669"/>
    <property type="project" value="UniProtKB-KW"/>
</dbReference>
<dbReference type="GO" id="GO:0005524">
    <property type="term" value="F:ATP binding"/>
    <property type="evidence" value="ECO:0007669"/>
    <property type="project" value="UniProtKB-KW"/>
</dbReference>
<comment type="similarity">
    <text evidence="2">Belongs to the ROK (NagC/XylR) family.</text>
</comment>
<reference evidence="15" key="1">
    <citation type="submission" date="2017-08" db="EMBL/GenBank/DDBJ databases">
        <title>Draft genome sequence of Lactococcus sp. strain Rs-Y01, isolated from the gut of the lower termite Reticulitermes speratus.</title>
        <authorList>
            <person name="Ohkuma M."/>
            <person name="Yuki M."/>
        </authorList>
    </citation>
    <scope>NUCLEOTIDE SEQUENCE [LARGE SCALE GENOMIC DNA]</scope>
    <source>
        <strain evidence="15">Rs-Y01</strain>
    </source>
</reference>
<dbReference type="SUPFAM" id="SSF53067">
    <property type="entry name" value="Actin-like ATPase domain"/>
    <property type="match status" value="1"/>
</dbReference>
<evidence type="ECO:0000313" key="14">
    <source>
        <dbReference type="EMBL" id="GAX46913.1"/>
    </source>
</evidence>
<dbReference type="FunFam" id="3.30.420.40:FF:000136">
    <property type="entry name" value="Putative fructokinase"/>
    <property type="match status" value="1"/>
</dbReference>
<keyword evidence="4" id="KW-0479">Metal-binding</keyword>
<dbReference type="InterPro" id="IPR000600">
    <property type="entry name" value="ROK"/>
</dbReference>
<evidence type="ECO:0000256" key="8">
    <source>
        <dbReference type="ARBA" id="ARBA00022840"/>
    </source>
</evidence>
<evidence type="ECO:0000256" key="12">
    <source>
        <dbReference type="ARBA" id="ARBA00048451"/>
    </source>
</evidence>
<keyword evidence="6 14" id="KW-0418">Kinase</keyword>
<proteinExistence type="inferred from homology"/>
<dbReference type="EC" id="2.7.1.4" evidence="11"/>
<keyword evidence="8" id="KW-0067">ATP-binding</keyword>
<sequence>MLLGSIEAGGTKFVCSVGDEKFEVQNSINFPTTTPGETLQQAIDYFKQYDVAAIGVGSFGPIDMIRESKTYGYMTTTPKPHWSNTDVMGFLKSQLAVPMYFTTDVNASAYGELIAQGIQNLVYFTIGTGIGAAAIQQGQFIGGISHAEMGHQFVKRHPKDLAFKGICPFHGDCLEGVASGPSLKARTGISGEDIALDSEVWDIQAYYIAQAAISATLTLAPSKLIFGGGVMAQEHMMTRVRTHFKALLNGYVMTPPLEDYLQVTSIANNGAATLGNFALALKELRHKT</sequence>
<evidence type="ECO:0000313" key="15">
    <source>
        <dbReference type="Proteomes" id="UP000218689"/>
    </source>
</evidence>
<keyword evidence="9" id="KW-0460">Magnesium</keyword>
<dbReference type="AlphaFoldDB" id="A0A224XB78"/>
<dbReference type="Gene3D" id="3.30.420.40">
    <property type="match status" value="2"/>
</dbReference>
<evidence type="ECO:0000256" key="7">
    <source>
        <dbReference type="ARBA" id="ARBA00022833"/>
    </source>
</evidence>
<comment type="cofactor">
    <cofactor evidence="1">
        <name>Mg(2+)</name>
        <dbReference type="ChEBI" id="CHEBI:18420"/>
    </cofactor>
</comment>
<evidence type="ECO:0000256" key="9">
    <source>
        <dbReference type="ARBA" id="ARBA00022842"/>
    </source>
</evidence>
<evidence type="ECO:0000256" key="11">
    <source>
        <dbReference type="ARBA" id="ARBA00038887"/>
    </source>
</evidence>
<gene>
    <name evidence="14" type="ORF">RsY01_493</name>
</gene>
<dbReference type="PANTHER" id="PTHR42742:SF3">
    <property type="entry name" value="FRUCTOKINASE"/>
    <property type="match status" value="1"/>
</dbReference>
<keyword evidence="5" id="KW-0547">Nucleotide-binding</keyword>
<evidence type="ECO:0000256" key="5">
    <source>
        <dbReference type="ARBA" id="ARBA00022741"/>
    </source>
</evidence>
<dbReference type="CDD" id="cd24067">
    <property type="entry name" value="ASKHA_NBD_ROK_BsFRK-like"/>
    <property type="match status" value="1"/>
</dbReference>
<dbReference type="FunFam" id="3.30.420.40:FF:000153">
    <property type="entry name" value="Putative fructokinase"/>
    <property type="match status" value="1"/>
</dbReference>
<dbReference type="GO" id="GO:0008865">
    <property type="term" value="F:fructokinase activity"/>
    <property type="evidence" value="ECO:0007669"/>
    <property type="project" value="UniProtKB-EC"/>
</dbReference>
<organism evidence="14 15">
    <name type="scientific">Pseudolactococcus reticulitermitis</name>
    <dbReference type="NCBI Taxonomy" id="2025039"/>
    <lineage>
        <taxon>Bacteria</taxon>
        <taxon>Bacillati</taxon>
        <taxon>Bacillota</taxon>
        <taxon>Bacilli</taxon>
        <taxon>Lactobacillales</taxon>
        <taxon>Streptococcaceae</taxon>
        <taxon>Pseudolactococcus</taxon>
    </lineage>
</organism>
<evidence type="ECO:0000256" key="6">
    <source>
        <dbReference type="ARBA" id="ARBA00022777"/>
    </source>
</evidence>
<dbReference type="NCBIfam" id="NF045550">
    <property type="entry name" value="FrctkaseScrK"/>
    <property type="match status" value="1"/>
</dbReference>
<dbReference type="RefSeq" id="WP_094783972.1">
    <property type="nucleotide sequence ID" value="NZ_BEDT01000001.1"/>
</dbReference>
<evidence type="ECO:0000256" key="10">
    <source>
        <dbReference type="ARBA" id="ARBA00023277"/>
    </source>
</evidence>
<dbReference type="OrthoDB" id="9783435at2"/>
<dbReference type="InterPro" id="IPR043129">
    <property type="entry name" value="ATPase_NBD"/>
</dbReference>
<protein>
    <recommendedName>
        <fullName evidence="13">Fructokinase</fullName>
        <ecNumber evidence="11">2.7.1.4</ecNumber>
    </recommendedName>
</protein>
<dbReference type="Proteomes" id="UP000218689">
    <property type="component" value="Unassembled WGS sequence"/>
</dbReference>
<evidence type="ECO:0000256" key="3">
    <source>
        <dbReference type="ARBA" id="ARBA00022679"/>
    </source>
</evidence>
<dbReference type="PROSITE" id="PS01125">
    <property type="entry name" value="ROK"/>
    <property type="match status" value="1"/>
</dbReference>
<keyword evidence="10" id="KW-0119">Carbohydrate metabolism</keyword>
<dbReference type="InterPro" id="IPR049874">
    <property type="entry name" value="ROK_cs"/>
</dbReference>
<keyword evidence="7" id="KW-0862">Zinc</keyword>
<dbReference type="InterPro" id="IPR051804">
    <property type="entry name" value="Carb_Metab_Reg_Kinase/Isom"/>
</dbReference>
<keyword evidence="3" id="KW-0808">Transferase</keyword>
<dbReference type="PANTHER" id="PTHR42742">
    <property type="entry name" value="TRANSCRIPTIONAL REPRESSOR MPRA"/>
    <property type="match status" value="1"/>
</dbReference>
<evidence type="ECO:0000256" key="4">
    <source>
        <dbReference type="ARBA" id="ARBA00022723"/>
    </source>
</evidence>
<evidence type="ECO:0000256" key="1">
    <source>
        <dbReference type="ARBA" id="ARBA00001946"/>
    </source>
</evidence>
<name>A0A224XB78_9LACT</name>
<dbReference type="EMBL" id="BEDT01000001">
    <property type="protein sequence ID" value="GAX46913.1"/>
    <property type="molecule type" value="Genomic_DNA"/>
</dbReference>
<comment type="caution">
    <text evidence="14">The sequence shown here is derived from an EMBL/GenBank/DDBJ whole genome shotgun (WGS) entry which is preliminary data.</text>
</comment>
<dbReference type="InterPro" id="IPR054618">
    <property type="entry name" value="ScrK"/>
</dbReference>
<keyword evidence="15" id="KW-1185">Reference proteome</keyword>
<comment type="catalytic activity">
    <reaction evidence="12">
        <text>D-fructose + ATP = D-fructose 6-phosphate + ADP + H(+)</text>
        <dbReference type="Rhea" id="RHEA:16125"/>
        <dbReference type="ChEBI" id="CHEBI:15378"/>
        <dbReference type="ChEBI" id="CHEBI:30616"/>
        <dbReference type="ChEBI" id="CHEBI:37721"/>
        <dbReference type="ChEBI" id="CHEBI:61527"/>
        <dbReference type="ChEBI" id="CHEBI:456216"/>
        <dbReference type="EC" id="2.7.1.4"/>
    </reaction>
</comment>
<dbReference type="Pfam" id="PF00480">
    <property type="entry name" value="ROK"/>
    <property type="match status" value="1"/>
</dbReference>
<accession>A0A224XB78</accession>
<evidence type="ECO:0000256" key="2">
    <source>
        <dbReference type="ARBA" id="ARBA00006479"/>
    </source>
</evidence>